<dbReference type="EMBL" id="FNCY01000021">
    <property type="protein sequence ID" value="SDI54213.1"/>
    <property type="molecule type" value="Genomic_DNA"/>
</dbReference>
<sequence>MTTIVKGRDLDACCESVRYETGQLYFSCTAPDDPNRKVLVTVSPQDQDYLPAITWAINSGKLGGDKS</sequence>
<evidence type="ECO:0000313" key="2">
    <source>
        <dbReference type="Proteomes" id="UP000198607"/>
    </source>
</evidence>
<evidence type="ECO:0000313" key="1">
    <source>
        <dbReference type="EMBL" id="SDI54213.1"/>
    </source>
</evidence>
<dbReference type="STRING" id="83767.SAMN05660652_03619"/>
<name>A0A1G8LEZ9_9RHOO</name>
<protein>
    <submittedName>
        <fullName evidence="1">Uncharacterized protein</fullName>
    </submittedName>
</protein>
<proteinExistence type="predicted"/>
<dbReference type="RefSeq" id="WP_143009922.1">
    <property type="nucleotide sequence ID" value="NZ_FNCY01000021.1"/>
</dbReference>
<organism evidence="1 2">
    <name type="scientific">Propionivibrio dicarboxylicus</name>
    <dbReference type="NCBI Taxonomy" id="83767"/>
    <lineage>
        <taxon>Bacteria</taxon>
        <taxon>Pseudomonadati</taxon>
        <taxon>Pseudomonadota</taxon>
        <taxon>Betaproteobacteria</taxon>
        <taxon>Rhodocyclales</taxon>
        <taxon>Rhodocyclaceae</taxon>
        <taxon>Propionivibrio</taxon>
    </lineage>
</organism>
<dbReference type="AlphaFoldDB" id="A0A1G8LEZ9"/>
<accession>A0A1G8LEZ9</accession>
<dbReference type="Proteomes" id="UP000198607">
    <property type="component" value="Unassembled WGS sequence"/>
</dbReference>
<gene>
    <name evidence="1" type="ORF">SAMN05660652_03619</name>
</gene>
<reference evidence="1 2" key="1">
    <citation type="submission" date="2016-10" db="EMBL/GenBank/DDBJ databases">
        <authorList>
            <person name="de Groot N.N."/>
        </authorList>
    </citation>
    <scope>NUCLEOTIDE SEQUENCE [LARGE SCALE GENOMIC DNA]</scope>
    <source>
        <strain evidence="1 2">DSM 5885</strain>
    </source>
</reference>
<keyword evidence="2" id="KW-1185">Reference proteome</keyword>